<dbReference type="PROSITE" id="PS50931">
    <property type="entry name" value="HTH_LYSR"/>
    <property type="match status" value="1"/>
</dbReference>
<dbReference type="SUPFAM" id="SSF53850">
    <property type="entry name" value="Periplasmic binding protein-like II"/>
    <property type="match status" value="1"/>
</dbReference>
<dbReference type="Pfam" id="PF00126">
    <property type="entry name" value="HTH_1"/>
    <property type="match status" value="1"/>
</dbReference>
<evidence type="ECO:0000259" key="5">
    <source>
        <dbReference type="PROSITE" id="PS50931"/>
    </source>
</evidence>
<dbReference type="RefSeq" id="WP_126840569.1">
    <property type="nucleotide sequence ID" value="NZ_PIQH01000001.1"/>
</dbReference>
<evidence type="ECO:0000313" key="7">
    <source>
        <dbReference type="Proteomes" id="UP000287996"/>
    </source>
</evidence>
<dbReference type="InterPro" id="IPR036390">
    <property type="entry name" value="WH_DNA-bd_sf"/>
</dbReference>
<organism evidence="6 7">
    <name type="scientific">Idiomarina tyrosinivorans</name>
    <dbReference type="NCBI Taxonomy" id="1445662"/>
    <lineage>
        <taxon>Bacteria</taxon>
        <taxon>Pseudomonadati</taxon>
        <taxon>Pseudomonadota</taxon>
        <taxon>Gammaproteobacteria</taxon>
        <taxon>Alteromonadales</taxon>
        <taxon>Idiomarinaceae</taxon>
        <taxon>Idiomarina</taxon>
    </lineage>
</organism>
<evidence type="ECO:0000256" key="3">
    <source>
        <dbReference type="ARBA" id="ARBA00023125"/>
    </source>
</evidence>
<dbReference type="PANTHER" id="PTHR30126:SF98">
    <property type="entry name" value="HTH-TYPE TRANSCRIPTIONAL ACTIVATOR BAUR"/>
    <property type="match status" value="1"/>
</dbReference>
<evidence type="ECO:0000256" key="1">
    <source>
        <dbReference type="ARBA" id="ARBA00009437"/>
    </source>
</evidence>
<dbReference type="InterPro" id="IPR036388">
    <property type="entry name" value="WH-like_DNA-bd_sf"/>
</dbReference>
<comment type="caution">
    <text evidence="6">The sequence shown here is derived from an EMBL/GenBank/DDBJ whole genome shotgun (WGS) entry which is preliminary data.</text>
</comment>
<feature type="domain" description="HTH lysR-type" evidence="5">
    <location>
        <begin position="1"/>
        <end position="58"/>
    </location>
</feature>
<reference evidence="6 7" key="1">
    <citation type="journal article" date="2011" name="Front. Microbiol.">
        <title>Genomic signatures of strain selection and enhancement in Bacillus atrophaeus var. globigii, a historical biowarfare simulant.</title>
        <authorList>
            <person name="Gibbons H.S."/>
            <person name="Broomall S.M."/>
            <person name="McNew L.A."/>
            <person name="Daligault H."/>
            <person name="Chapman C."/>
            <person name="Bruce D."/>
            <person name="Karavis M."/>
            <person name="Krepps M."/>
            <person name="McGregor P.A."/>
            <person name="Hong C."/>
            <person name="Park K.H."/>
            <person name="Akmal A."/>
            <person name="Feldman A."/>
            <person name="Lin J.S."/>
            <person name="Chang W.E."/>
            <person name="Higgs B.W."/>
            <person name="Demirev P."/>
            <person name="Lindquist J."/>
            <person name="Liem A."/>
            <person name="Fochler E."/>
            <person name="Read T.D."/>
            <person name="Tapia R."/>
            <person name="Johnson S."/>
            <person name="Bishop-Lilly K.A."/>
            <person name="Detter C."/>
            <person name="Han C."/>
            <person name="Sozhamannan S."/>
            <person name="Rosenzweig C.N."/>
            <person name="Skowronski E.W."/>
        </authorList>
    </citation>
    <scope>NUCLEOTIDE SEQUENCE [LARGE SCALE GENOMIC DNA]</scope>
    <source>
        <strain evidence="6 7">CC-PW-9</strain>
    </source>
</reference>
<protein>
    <submittedName>
        <fullName evidence="6">LysR family transcriptional regulator</fullName>
    </submittedName>
</protein>
<dbReference type="InterPro" id="IPR005119">
    <property type="entry name" value="LysR_subst-bd"/>
</dbReference>
<sequence length="289" mass="33220">MNYHHLYYFWKVADSGHLTKTAETLHISQSALSSQIKQLEQWFGQPLFERRGRKLLLTQAGYIAKQTAERIFKEGEQLVEQLKNGASSKDTVIRIGHASTMSRNFIEQVISELMKQPHARYRLHSMAHHQLLTELSEYRIDVALANTEVTSSDQQIWQSKLLARQAIYIVGVPGYPISSLQDPQLKRQQWVLPPENTPIRGAFDMLSTEYQWRPEIIAEADDMAMLRLLVRDSGALAAIPDVVVRDELQSGLLQRYLQLPNVYEQFYAITVKQPFPNTAVSALLQRFNR</sequence>
<dbReference type="Proteomes" id="UP000287996">
    <property type="component" value="Unassembled WGS sequence"/>
</dbReference>
<dbReference type="EMBL" id="PIQH01000001">
    <property type="protein sequence ID" value="RUO81222.1"/>
    <property type="molecule type" value="Genomic_DNA"/>
</dbReference>
<dbReference type="SUPFAM" id="SSF46785">
    <property type="entry name" value="Winged helix' DNA-binding domain"/>
    <property type="match status" value="1"/>
</dbReference>
<dbReference type="FunFam" id="1.10.10.10:FF:000001">
    <property type="entry name" value="LysR family transcriptional regulator"/>
    <property type="match status" value="1"/>
</dbReference>
<evidence type="ECO:0000256" key="4">
    <source>
        <dbReference type="ARBA" id="ARBA00023163"/>
    </source>
</evidence>
<dbReference type="GO" id="GO:0000976">
    <property type="term" value="F:transcription cis-regulatory region binding"/>
    <property type="evidence" value="ECO:0007669"/>
    <property type="project" value="TreeGrafter"/>
</dbReference>
<dbReference type="OrthoDB" id="464481at2"/>
<keyword evidence="2" id="KW-0805">Transcription regulation</keyword>
<dbReference type="InterPro" id="IPR000847">
    <property type="entry name" value="LysR_HTH_N"/>
</dbReference>
<gene>
    <name evidence="6" type="ORF">CWI84_00180</name>
</gene>
<dbReference type="Gene3D" id="1.10.10.10">
    <property type="entry name" value="Winged helix-like DNA-binding domain superfamily/Winged helix DNA-binding domain"/>
    <property type="match status" value="1"/>
</dbReference>
<dbReference type="PANTHER" id="PTHR30126">
    <property type="entry name" value="HTH-TYPE TRANSCRIPTIONAL REGULATOR"/>
    <property type="match status" value="1"/>
</dbReference>
<dbReference type="Pfam" id="PF03466">
    <property type="entry name" value="LysR_substrate"/>
    <property type="match status" value="1"/>
</dbReference>
<accession>A0A432ZTQ1</accession>
<dbReference type="Gene3D" id="3.40.190.10">
    <property type="entry name" value="Periplasmic binding protein-like II"/>
    <property type="match status" value="2"/>
</dbReference>
<proteinExistence type="inferred from homology"/>
<keyword evidence="4" id="KW-0804">Transcription</keyword>
<dbReference type="GO" id="GO:0003700">
    <property type="term" value="F:DNA-binding transcription factor activity"/>
    <property type="evidence" value="ECO:0007669"/>
    <property type="project" value="InterPro"/>
</dbReference>
<dbReference type="AlphaFoldDB" id="A0A432ZTQ1"/>
<name>A0A432ZTQ1_9GAMM</name>
<evidence type="ECO:0000256" key="2">
    <source>
        <dbReference type="ARBA" id="ARBA00023015"/>
    </source>
</evidence>
<comment type="similarity">
    <text evidence="1">Belongs to the LysR transcriptional regulatory family.</text>
</comment>
<evidence type="ECO:0000313" key="6">
    <source>
        <dbReference type="EMBL" id="RUO81222.1"/>
    </source>
</evidence>
<dbReference type="PRINTS" id="PR00039">
    <property type="entry name" value="HTHLYSR"/>
</dbReference>
<keyword evidence="3" id="KW-0238">DNA-binding</keyword>
<keyword evidence="7" id="KW-1185">Reference proteome</keyword>
<dbReference type="CDD" id="cd05466">
    <property type="entry name" value="PBP2_LTTR_substrate"/>
    <property type="match status" value="1"/>
</dbReference>